<evidence type="ECO:0000313" key="2">
    <source>
        <dbReference type="Proteomes" id="UP000054845"/>
    </source>
</evidence>
<keyword evidence="2" id="KW-1185">Reference proteome</keyword>
<organism evidence="1 2">
    <name type="scientific">Ceraceosorus bombacis</name>
    <dbReference type="NCBI Taxonomy" id="401625"/>
    <lineage>
        <taxon>Eukaryota</taxon>
        <taxon>Fungi</taxon>
        <taxon>Dikarya</taxon>
        <taxon>Basidiomycota</taxon>
        <taxon>Ustilaginomycotina</taxon>
        <taxon>Exobasidiomycetes</taxon>
        <taxon>Ceraceosorales</taxon>
        <taxon>Ceraceosoraceae</taxon>
        <taxon>Ceraceosorus</taxon>
    </lineage>
</organism>
<dbReference type="EMBL" id="CCYA01000265">
    <property type="protein sequence ID" value="CEH17545.1"/>
    <property type="molecule type" value="Genomic_DNA"/>
</dbReference>
<evidence type="ECO:0000313" key="1">
    <source>
        <dbReference type="EMBL" id="CEH17545.1"/>
    </source>
</evidence>
<dbReference type="AlphaFoldDB" id="A0A0P1BMF0"/>
<reference evidence="1 2" key="1">
    <citation type="submission" date="2014-09" db="EMBL/GenBank/DDBJ databases">
        <authorList>
            <person name="Magalhaes I.L.F."/>
            <person name="Oliveira U."/>
            <person name="Santos F.R."/>
            <person name="Vidigal T.H.D.A."/>
            <person name="Brescovit A.D."/>
            <person name="Santos A.J."/>
        </authorList>
    </citation>
    <scope>NUCLEOTIDE SEQUENCE [LARGE SCALE GENOMIC DNA]</scope>
</reference>
<proteinExistence type="predicted"/>
<sequence>MCSMRPRRSARSPAFPDLVEALAGVIYMRDTERAPASFSAYTQPVAQTKAKCVFINEQSKVCVRFKPSKSVHPNTPGTYLLNAPKLSLATLGSVVSPCPQHLDPMADHLDSL</sequence>
<protein>
    <submittedName>
        <fullName evidence="1">Uncharacterized protein</fullName>
    </submittedName>
</protein>
<accession>A0A0P1BMF0</accession>
<dbReference type="Proteomes" id="UP000054845">
    <property type="component" value="Unassembled WGS sequence"/>
</dbReference>
<name>A0A0P1BMF0_9BASI</name>